<sequence>MDATQVNYTTTEKELLAIYLLKKPDAKSRLIWWMLLLQEFNIEIKDKKGVENVVADHLSQLERDAESIPIRDEFSDEQILRVTHTTPWYADICNYLVSSSYPMGASKAVKERLESEAKYYIWDDPYLWRLCNDQFMLDPPLLSLNGRRRPLWMNADGPEMPENRVALSWKNEMPQQPMVFCEIFDVWGIDFIGPFQVSYGNSYILLAVDYVSKWVEAKATKTNDAKTIVDFVKSNIFYKFGVPKALISD</sequence>
<proteinExistence type="predicted"/>
<dbReference type="Proteomes" id="UP000257109">
    <property type="component" value="Unassembled WGS sequence"/>
</dbReference>
<protein>
    <submittedName>
        <fullName evidence="2">Pro-Pol polyprotein</fullName>
    </submittedName>
</protein>
<dbReference type="EMBL" id="QJKJ01009708">
    <property type="protein sequence ID" value="RDX75842.1"/>
    <property type="molecule type" value="Genomic_DNA"/>
</dbReference>
<evidence type="ECO:0000313" key="3">
    <source>
        <dbReference type="Proteomes" id="UP000257109"/>
    </source>
</evidence>
<dbReference type="InterPro" id="IPR012337">
    <property type="entry name" value="RNaseH-like_sf"/>
</dbReference>
<dbReference type="OrthoDB" id="1432876at2759"/>
<dbReference type="AlphaFoldDB" id="A0A371FC22"/>
<dbReference type="InterPro" id="IPR036397">
    <property type="entry name" value="RNaseH_sf"/>
</dbReference>
<dbReference type="PANTHER" id="PTHR47266">
    <property type="entry name" value="ENDONUCLEASE-RELATED"/>
    <property type="match status" value="1"/>
</dbReference>
<organism evidence="2 3">
    <name type="scientific">Mucuna pruriens</name>
    <name type="common">Velvet bean</name>
    <name type="synonym">Dolichos pruriens</name>
    <dbReference type="NCBI Taxonomy" id="157652"/>
    <lineage>
        <taxon>Eukaryota</taxon>
        <taxon>Viridiplantae</taxon>
        <taxon>Streptophyta</taxon>
        <taxon>Embryophyta</taxon>
        <taxon>Tracheophyta</taxon>
        <taxon>Spermatophyta</taxon>
        <taxon>Magnoliopsida</taxon>
        <taxon>eudicotyledons</taxon>
        <taxon>Gunneridae</taxon>
        <taxon>Pentapetalae</taxon>
        <taxon>rosids</taxon>
        <taxon>fabids</taxon>
        <taxon>Fabales</taxon>
        <taxon>Fabaceae</taxon>
        <taxon>Papilionoideae</taxon>
        <taxon>50 kb inversion clade</taxon>
        <taxon>NPAAA clade</taxon>
        <taxon>indigoferoid/millettioid clade</taxon>
        <taxon>Phaseoleae</taxon>
        <taxon>Mucuna</taxon>
    </lineage>
</organism>
<dbReference type="InterPro" id="IPR001584">
    <property type="entry name" value="Integrase_cat-core"/>
</dbReference>
<name>A0A371FC22_MUCPR</name>
<gene>
    <name evidence="2" type="primary">pro-pol</name>
    <name evidence="2" type="ORF">CR513_44239</name>
</gene>
<dbReference type="PROSITE" id="PS50994">
    <property type="entry name" value="INTEGRASE"/>
    <property type="match status" value="1"/>
</dbReference>
<dbReference type="GO" id="GO:0003676">
    <property type="term" value="F:nucleic acid binding"/>
    <property type="evidence" value="ECO:0007669"/>
    <property type="project" value="InterPro"/>
</dbReference>
<dbReference type="InterPro" id="IPR052160">
    <property type="entry name" value="Gypsy_RT_Integrase-like"/>
</dbReference>
<feature type="non-terminal residue" evidence="2">
    <location>
        <position position="1"/>
    </location>
</feature>
<comment type="caution">
    <text evidence="2">The sequence shown here is derived from an EMBL/GenBank/DDBJ whole genome shotgun (WGS) entry which is preliminary data.</text>
</comment>
<dbReference type="SUPFAM" id="SSF53098">
    <property type="entry name" value="Ribonuclease H-like"/>
    <property type="match status" value="1"/>
</dbReference>
<feature type="domain" description="Integrase catalytic" evidence="1">
    <location>
        <begin position="173"/>
        <end position="249"/>
    </location>
</feature>
<reference evidence="2" key="1">
    <citation type="submission" date="2018-05" db="EMBL/GenBank/DDBJ databases">
        <title>Draft genome of Mucuna pruriens seed.</title>
        <authorList>
            <person name="Nnadi N.E."/>
            <person name="Vos R."/>
            <person name="Hasami M.H."/>
            <person name="Devisetty U.K."/>
            <person name="Aguiy J.C."/>
        </authorList>
    </citation>
    <scope>NUCLEOTIDE SEQUENCE [LARGE SCALE GENOMIC DNA]</scope>
    <source>
        <strain evidence="2">JCA_2017</strain>
    </source>
</reference>
<dbReference type="GO" id="GO:0015074">
    <property type="term" value="P:DNA integration"/>
    <property type="evidence" value="ECO:0007669"/>
    <property type="project" value="InterPro"/>
</dbReference>
<evidence type="ECO:0000259" key="1">
    <source>
        <dbReference type="PROSITE" id="PS50994"/>
    </source>
</evidence>
<keyword evidence="3" id="KW-1185">Reference proteome</keyword>
<dbReference type="Gene3D" id="3.30.420.10">
    <property type="entry name" value="Ribonuclease H-like superfamily/Ribonuclease H"/>
    <property type="match status" value="1"/>
</dbReference>
<evidence type="ECO:0000313" key="2">
    <source>
        <dbReference type="EMBL" id="RDX75842.1"/>
    </source>
</evidence>
<accession>A0A371FC22</accession>